<dbReference type="SUPFAM" id="SSF47807">
    <property type="entry name" value="5' to 3' exonuclease, C-terminal subdomain"/>
    <property type="match status" value="1"/>
</dbReference>
<feature type="region of interest" description="Disordered" evidence="1">
    <location>
        <begin position="717"/>
        <end position="758"/>
    </location>
</feature>
<name>A0A4Z1HWI9_9HELO</name>
<dbReference type="PANTHER" id="PTHR11081:SF62">
    <property type="entry name" value="XPG-I DOMAIN-CONTAINING PROTEIN"/>
    <property type="match status" value="1"/>
</dbReference>
<feature type="compositionally biased region" description="Polar residues" evidence="1">
    <location>
        <begin position="542"/>
        <end position="565"/>
    </location>
</feature>
<keyword evidence="4" id="KW-1185">Reference proteome</keyword>
<dbReference type="InterPro" id="IPR006086">
    <property type="entry name" value="XPG-I_dom"/>
</dbReference>
<dbReference type="Pfam" id="PF00867">
    <property type="entry name" value="XPG_I"/>
    <property type="match status" value="1"/>
</dbReference>
<gene>
    <name evidence="3" type="ORF">BCON_0120g00260</name>
</gene>
<feature type="region of interest" description="Disordered" evidence="1">
    <location>
        <begin position="812"/>
        <end position="909"/>
    </location>
</feature>
<comment type="caution">
    <text evidence="3">The sequence shown here is derived from an EMBL/GenBank/DDBJ whole genome shotgun (WGS) entry which is preliminary data.</text>
</comment>
<dbReference type="EMBL" id="PQXN01000120">
    <property type="protein sequence ID" value="TGO53629.1"/>
    <property type="molecule type" value="Genomic_DNA"/>
</dbReference>
<dbReference type="InterPro" id="IPR029060">
    <property type="entry name" value="PIN-like_dom_sf"/>
</dbReference>
<evidence type="ECO:0000256" key="1">
    <source>
        <dbReference type="SAM" id="MobiDB-lite"/>
    </source>
</evidence>
<dbReference type="PANTHER" id="PTHR11081">
    <property type="entry name" value="FLAP ENDONUCLEASE FAMILY MEMBER"/>
    <property type="match status" value="1"/>
</dbReference>
<feature type="compositionally biased region" description="Polar residues" evidence="1">
    <location>
        <begin position="724"/>
        <end position="755"/>
    </location>
</feature>
<accession>A0A4Z1HWI9</accession>
<dbReference type="SMART" id="SM00484">
    <property type="entry name" value="XPGI"/>
    <property type="match status" value="1"/>
</dbReference>
<protein>
    <recommendedName>
        <fullName evidence="2">XPG-I domain-containing protein</fullName>
    </recommendedName>
</protein>
<dbReference type="GO" id="GO:0017108">
    <property type="term" value="F:5'-flap endonuclease activity"/>
    <property type="evidence" value="ECO:0007669"/>
    <property type="project" value="TreeGrafter"/>
</dbReference>
<organism evidence="3 4">
    <name type="scientific">Botryotinia convoluta</name>
    <dbReference type="NCBI Taxonomy" id="54673"/>
    <lineage>
        <taxon>Eukaryota</taxon>
        <taxon>Fungi</taxon>
        <taxon>Dikarya</taxon>
        <taxon>Ascomycota</taxon>
        <taxon>Pezizomycotina</taxon>
        <taxon>Leotiomycetes</taxon>
        <taxon>Helotiales</taxon>
        <taxon>Sclerotiniaceae</taxon>
        <taxon>Botryotinia</taxon>
    </lineage>
</organism>
<dbReference type="CDD" id="cd09870">
    <property type="entry name" value="PIN_YEN1"/>
    <property type="match status" value="1"/>
</dbReference>
<feature type="region of interest" description="Disordered" evidence="1">
    <location>
        <begin position="525"/>
        <end position="608"/>
    </location>
</feature>
<feature type="compositionally biased region" description="Acidic residues" evidence="1">
    <location>
        <begin position="875"/>
        <end position="891"/>
    </location>
</feature>
<proteinExistence type="predicted"/>
<evidence type="ECO:0000259" key="2">
    <source>
        <dbReference type="SMART" id="SM00484"/>
    </source>
</evidence>
<evidence type="ECO:0000313" key="4">
    <source>
        <dbReference type="Proteomes" id="UP000297527"/>
    </source>
</evidence>
<feature type="compositionally biased region" description="Polar residues" evidence="1">
    <location>
        <begin position="572"/>
        <end position="608"/>
    </location>
</feature>
<dbReference type="OrthoDB" id="2959108at2759"/>
<feature type="compositionally biased region" description="Low complexity" evidence="1">
    <location>
        <begin position="857"/>
        <end position="874"/>
    </location>
</feature>
<feature type="domain" description="XPG-I" evidence="2">
    <location>
        <begin position="117"/>
        <end position="185"/>
    </location>
</feature>
<dbReference type="InterPro" id="IPR036279">
    <property type="entry name" value="5-3_exonuclease_C_sf"/>
</dbReference>
<dbReference type="Proteomes" id="UP000297527">
    <property type="component" value="Unassembled WGS sequence"/>
</dbReference>
<dbReference type="GO" id="GO:0006281">
    <property type="term" value="P:DNA repair"/>
    <property type="evidence" value="ECO:0007669"/>
    <property type="project" value="UniProtKB-ARBA"/>
</dbReference>
<dbReference type="InterPro" id="IPR006084">
    <property type="entry name" value="XPG/Rad2"/>
</dbReference>
<dbReference type="AlphaFoldDB" id="A0A4Z1HWI9"/>
<sequence length="909" mass="102458">MGIPGLWDFIADCKETVNLAEFATQHFELHKRPLRIAVDEATWRHKLYISNKAKLCKEYSNLHLNERNLISVVLRLLKLNIQLVFVADGPYKPSEKYGAKGTGVWKYKSEVLQNCLKLLGVRWHEAPGEAEAECAVLQRRGVVDCVWTEDGDALMFGCGVLMRFCYSDKGEERENGEKKEKGKGGGGWTAKRSGMKDLDKVVLYRASVIQSKHPGFDREGWLLFVLLRGGDYGKGLHGCGVWKASKVVESGFAKELFEVMKTSEDLEIWRTRLRRHFVGSNTGVSVPWNFPDERILGLYKSPSVSSVERLEKLEENVWSGMIDERKLQPFLLENFDWGINKYLDYIVPIILTQSLASFDRNGESKIDEYNLTYMESGLICNVWFSLYAVTSLGKEWVDRCVEDLNKKRPKRWKRYDIPWGNGPMGEGKGLLTCVVKHAMEPETSLVPDAEPELEQSIPKSRRRSFSPYRMVLEDRTRIKKPRVSISPPPTPTPQDRFAVTKEEISFNISLYEDSDDDLFAESIEKVSKPSRPSTVFDDQERQQGYNTSTEMKLNSSKPLKSTGSSVYKIGSPSYTSQKPQSAQNSPTNLLSSSKHNATSLFPSTQSTPIDEEYTNTFHIAMDEPLDSDLDSEFEFEFEFSDNSFPQTKIPPPHPIDYQTSHSHSHVIPNTQPTLNPINPLPIRSLPPNNLPTNLENDFTNDFTNDTFTIAMDEPLDFDLDSETESPNTKSCTSSIPTPHQNTASSNLLDTNTNEWISPPYPHSNPNILLYPSHPTGPYQELDISSFFSSSLSQSQSLPQNPLSHTQSIDFNLTQYLPPSQPPSHHTSSQPLFLSRPQTQPPLPSNYTPTPNTSKTDPQPLSPSQSNSQSQPQMDTDTDIDIDTNIETETEIDFSGFFSSGSSLGGSVYS</sequence>
<feature type="compositionally biased region" description="Polar residues" evidence="1">
    <location>
        <begin position="844"/>
        <end position="856"/>
    </location>
</feature>
<evidence type="ECO:0000313" key="3">
    <source>
        <dbReference type="EMBL" id="TGO53629.1"/>
    </source>
</evidence>
<dbReference type="SUPFAM" id="SSF88723">
    <property type="entry name" value="PIN domain-like"/>
    <property type="match status" value="1"/>
</dbReference>
<reference evidence="3 4" key="1">
    <citation type="submission" date="2017-12" db="EMBL/GenBank/DDBJ databases">
        <title>Comparative genomics of Botrytis spp.</title>
        <authorList>
            <person name="Valero-Jimenez C.A."/>
            <person name="Tapia P."/>
            <person name="Veloso J."/>
            <person name="Silva-Moreno E."/>
            <person name="Staats M."/>
            <person name="Valdes J.H."/>
            <person name="Van Kan J.A.L."/>
        </authorList>
    </citation>
    <scope>NUCLEOTIDE SEQUENCE [LARGE SCALE GENOMIC DNA]</scope>
    <source>
        <strain evidence="3 4">MUCL11595</strain>
    </source>
</reference>
<dbReference type="Gene3D" id="3.40.50.1010">
    <property type="entry name" value="5'-nuclease"/>
    <property type="match status" value="2"/>
</dbReference>
<feature type="compositionally biased region" description="Low complexity" evidence="1">
    <location>
        <begin position="892"/>
        <end position="909"/>
    </location>
</feature>
<dbReference type="PRINTS" id="PR00853">
    <property type="entry name" value="XPGRADSUPER"/>
</dbReference>